<evidence type="ECO:0000256" key="6">
    <source>
        <dbReference type="RuleBase" id="RU367076"/>
    </source>
</evidence>
<comment type="function">
    <text evidence="5 6">DNA-dependent RNA polymerase catalyzes the transcription of DNA into RNA using the four ribonucleoside triphosphates as substrates. Specific core component of RNA polymerase III which synthesizes small RNAs, such as 5S rRNA and tRNAs.</text>
</comment>
<dbReference type="Pfam" id="PF22536">
    <property type="entry name" value="WHD_POLR3C"/>
    <property type="match status" value="1"/>
</dbReference>
<dbReference type="VEuPathDB" id="FungiDB:L203_03666"/>
<accession>A0A1E3IE79</accession>
<dbReference type="PANTHER" id="PTHR12949">
    <property type="entry name" value="RNA POLYMERASE III DNA DIRECTED -RELATED"/>
    <property type="match status" value="1"/>
</dbReference>
<feature type="domain" description="RNA polymerase III Rpc82 C -terminal" evidence="7">
    <location>
        <begin position="221"/>
        <end position="323"/>
    </location>
</feature>
<evidence type="ECO:0000313" key="11">
    <source>
        <dbReference type="Proteomes" id="UP000094043"/>
    </source>
</evidence>
<evidence type="ECO:0000259" key="9">
    <source>
        <dbReference type="Pfam" id="PF22536"/>
    </source>
</evidence>
<keyword evidence="4 6" id="KW-0539">Nucleus</keyword>
<dbReference type="InterPro" id="IPR036388">
    <property type="entry name" value="WH-like_DNA-bd_sf"/>
</dbReference>
<evidence type="ECO:0000256" key="2">
    <source>
        <dbReference type="ARBA" id="ARBA00022478"/>
    </source>
</evidence>
<name>A0A1E3IE79_9TREE</name>
<organism evidence="10 11">
    <name type="scientific">Cryptococcus depauperatus CBS 7841</name>
    <dbReference type="NCBI Taxonomy" id="1295531"/>
    <lineage>
        <taxon>Eukaryota</taxon>
        <taxon>Fungi</taxon>
        <taxon>Dikarya</taxon>
        <taxon>Basidiomycota</taxon>
        <taxon>Agaricomycotina</taxon>
        <taxon>Tremellomycetes</taxon>
        <taxon>Tremellales</taxon>
        <taxon>Cryptococcaceae</taxon>
        <taxon>Cryptococcus</taxon>
    </lineage>
</organism>
<dbReference type="Gene3D" id="1.10.10.10">
    <property type="entry name" value="Winged helix-like DNA-binding domain superfamily/Winged helix DNA-binding domain"/>
    <property type="match status" value="3"/>
</dbReference>
<dbReference type="AlphaFoldDB" id="A0A1E3IE79"/>
<evidence type="ECO:0000256" key="4">
    <source>
        <dbReference type="ARBA" id="ARBA00023242"/>
    </source>
</evidence>
<dbReference type="Proteomes" id="UP000094043">
    <property type="component" value="Chromosome 4"/>
</dbReference>
<proteinExistence type="inferred from homology"/>
<keyword evidence="3 6" id="KW-0804">Transcription</keyword>
<sequence length="571" mass="63538">MSGHGKEAVRLCERIVCQSFGLVVARVASTLLNRGRLPVPAIARLAGMSPMTVMASLLILMQHSLVQSSGASTKDTGEEEEYEFVPQECMLRLRWGRILTITAERYDNAAVEVVRQIMLYGHLPISELISACGDSSNTQKSEAIIMSIITLLQNNFLCTTDPDQQILESEHIARRFAQIKRRTAQSKGSSLLSANDIQNCLLEATHETRVHLHSVCIPSRALIKREKMEKEKKNRKKTNQILNQEEYSYDLKKDIHIRINYDRYGVLIRNGLIAKAAEDRWNQGAGIVMRAALEASLSDTSSLSDDRTHDPVSLNSILPKIPPSSGPLLLAGISASSKTSVPDLVRSYLSMMAGEDHSAGTGVTFLSREGSTNPMYRIEIENICAKLREGVVMDMVREKLGDKAARVLEVVRRSAKAFETTIRDCAMLPLSTARFHLASLQRLSLIETQEVPKTGAKINPSKGRPVGSVGADYHLWAVDMPRVYSVVLSGVYKTLGNILQRRHIEIERRRLVLAREDRVKLCEGGRGLLQLKDQEELAELDDALNKLTLAELRSELVVFVLRDLPGWPGKI</sequence>
<dbReference type="Pfam" id="PF08221">
    <property type="entry name" value="HTH_9"/>
    <property type="match status" value="1"/>
</dbReference>
<evidence type="ECO:0000313" key="10">
    <source>
        <dbReference type="EMBL" id="WVN88622.1"/>
    </source>
</evidence>
<gene>
    <name evidence="10" type="ORF">L203_103833</name>
</gene>
<evidence type="ECO:0000256" key="1">
    <source>
        <dbReference type="ARBA" id="ARBA00004123"/>
    </source>
</evidence>
<reference evidence="10" key="3">
    <citation type="submission" date="2024-01" db="EMBL/GenBank/DDBJ databases">
        <authorList>
            <person name="Coelho M.A."/>
            <person name="David-Palma M."/>
            <person name="Shea T."/>
            <person name="Sun S."/>
            <person name="Cuomo C.A."/>
            <person name="Heitman J."/>
        </authorList>
    </citation>
    <scope>NUCLEOTIDE SEQUENCE</scope>
    <source>
        <strain evidence="10">CBS 7841</strain>
    </source>
</reference>
<dbReference type="RefSeq" id="XP_066069322.1">
    <property type="nucleotide sequence ID" value="XM_066213225.1"/>
</dbReference>
<dbReference type="GeneID" id="91088043"/>
<reference evidence="10" key="2">
    <citation type="journal article" date="2022" name="Elife">
        <title>Obligate sexual reproduction of a homothallic fungus closely related to the Cryptococcus pathogenic species complex.</title>
        <authorList>
            <person name="Passer A.R."/>
            <person name="Clancey S.A."/>
            <person name="Shea T."/>
            <person name="David-Palma M."/>
            <person name="Averette A.F."/>
            <person name="Boekhout T."/>
            <person name="Porcel B.M."/>
            <person name="Nowrousian M."/>
            <person name="Cuomo C.A."/>
            <person name="Sun S."/>
            <person name="Heitman J."/>
            <person name="Coelho M.A."/>
        </authorList>
    </citation>
    <scope>NUCLEOTIDE SEQUENCE</scope>
    <source>
        <strain evidence="10">CBS 7841</strain>
    </source>
</reference>
<dbReference type="InterPro" id="IPR008806">
    <property type="entry name" value="RNA_pol_III_Rpc82_C"/>
</dbReference>
<dbReference type="InterPro" id="IPR039748">
    <property type="entry name" value="RPC3"/>
</dbReference>
<keyword evidence="11" id="KW-1185">Reference proteome</keyword>
<dbReference type="PANTHER" id="PTHR12949:SF0">
    <property type="entry name" value="DNA-DIRECTED RNA POLYMERASE III SUBUNIT RPC3"/>
    <property type="match status" value="1"/>
</dbReference>
<dbReference type="GO" id="GO:0003697">
    <property type="term" value="F:single-stranded DNA binding"/>
    <property type="evidence" value="ECO:0007669"/>
    <property type="project" value="UniProtKB-UniRule"/>
</dbReference>
<dbReference type="OrthoDB" id="272392at2759"/>
<comment type="subcellular location">
    <subcellularLocation>
        <location evidence="1 6">Nucleus</location>
    </subcellularLocation>
</comment>
<keyword evidence="2 6" id="KW-0240">DNA-directed RNA polymerase</keyword>
<dbReference type="GO" id="GO:0006351">
    <property type="term" value="P:DNA-templated transcription"/>
    <property type="evidence" value="ECO:0007669"/>
    <property type="project" value="InterPro"/>
</dbReference>
<dbReference type="InterPro" id="IPR055207">
    <property type="entry name" value="POLR3C_WHD"/>
</dbReference>
<feature type="domain" description="RNA polymerase III subunit RPC82-related helix-turn-helix" evidence="8">
    <location>
        <begin position="11"/>
        <end position="67"/>
    </location>
</feature>
<evidence type="ECO:0000259" key="8">
    <source>
        <dbReference type="Pfam" id="PF08221"/>
    </source>
</evidence>
<dbReference type="EMBL" id="CP143787">
    <property type="protein sequence ID" value="WVN88622.1"/>
    <property type="molecule type" value="Genomic_DNA"/>
</dbReference>
<evidence type="ECO:0000256" key="5">
    <source>
        <dbReference type="ARBA" id="ARBA00025127"/>
    </source>
</evidence>
<dbReference type="KEGG" id="cdep:91088043"/>
<dbReference type="GO" id="GO:0005666">
    <property type="term" value="C:RNA polymerase III complex"/>
    <property type="evidence" value="ECO:0007669"/>
    <property type="project" value="UniProtKB-UniRule"/>
</dbReference>
<protein>
    <recommendedName>
        <fullName evidence="6">DNA-directed RNA polymerase III subunit RPC3</fullName>
        <shortName evidence="6">RNA polymerase III subunit C3</shortName>
    </recommendedName>
</protein>
<evidence type="ECO:0000259" key="7">
    <source>
        <dbReference type="Pfam" id="PF05645"/>
    </source>
</evidence>
<evidence type="ECO:0000256" key="3">
    <source>
        <dbReference type="ARBA" id="ARBA00023163"/>
    </source>
</evidence>
<comment type="subunit">
    <text evidence="6">Component of the RNA polymerase III (Pol III) complex consisting of 17 subunits.</text>
</comment>
<dbReference type="InterPro" id="IPR013197">
    <property type="entry name" value="RNA_pol_III_RPC82-rel_HTH"/>
</dbReference>
<comment type="similarity">
    <text evidence="6">Belongs to the RNA polymerase beta chain family.</text>
</comment>
<reference evidence="10" key="1">
    <citation type="submission" date="2016-06" db="EMBL/GenBank/DDBJ databases">
        <authorList>
            <person name="Cuomo C."/>
            <person name="Litvintseva A."/>
            <person name="Heitman J."/>
            <person name="Chen Y."/>
            <person name="Sun S."/>
            <person name="Springer D."/>
            <person name="Dromer F."/>
            <person name="Young S."/>
            <person name="Zeng Q."/>
            <person name="Chapman S."/>
            <person name="Gujja S."/>
            <person name="Saif S."/>
            <person name="Birren B."/>
        </authorList>
    </citation>
    <scope>NUCLEOTIDE SEQUENCE</scope>
    <source>
        <strain evidence="10">CBS 7841</strain>
    </source>
</reference>
<dbReference type="Pfam" id="PF05645">
    <property type="entry name" value="RNA_pol_Rpc82"/>
    <property type="match status" value="1"/>
</dbReference>
<feature type="domain" description="DNA-directed RNA polymerase III subunit RPC3 winged-helix" evidence="9">
    <location>
        <begin position="394"/>
        <end position="462"/>
    </location>
</feature>